<evidence type="ECO:0000313" key="1">
    <source>
        <dbReference type="EMBL" id="GFU46006.1"/>
    </source>
</evidence>
<comment type="caution">
    <text evidence="1">The sequence shown here is derived from an EMBL/GenBank/DDBJ whole genome shotgun (WGS) entry which is preliminary data.</text>
</comment>
<dbReference type="EMBL" id="BMAW01086093">
    <property type="protein sequence ID" value="GFU46006.1"/>
    <property type="molecule type" value="Genomic_DNA"/>
</dbReference>
<accession>A0A8X6QUI9</accession>
<gene>
    <name evidence="1" type="ORF">NPIL_221351</name>
</gene>
<dbReference type="AlphaFoldDB" id="A0A8X6QUI9"/>
<protein>
    <submittedName>
        <fullName evidence="1">Uncharacterized protein</fullName>
    </submittedName>
</protein>
<sequence>MALVQTGWFGTSSFSFSSPKGCHTLLGALHPPHQPSELPPPPFLRNFCWGLQPREWLGRILVEELSHSRTPPSDLTEVKFA</sequence>
<reference evidence="1" key="1">
    <citation type="submission" date="2020-08" db="EMBL/GenBank/DDBJ databases">
        <title>Multicomponent nature underlies the extraordinary mechanical properties of spider dragline silk.</title>
        <authorList>
            <person name="Kono N."/>
            <person name="Nakamura H."/>
            <person name="Mori M."/>
            <person name="Yoshida Y."/>
            <person name="Ohtoshi R."/>
            <person name="Malay A.D."/>
            <person name="Moran D.A.P."/>
            <person name="Tomita M."/>
            <person name="Numata K."/>
            <person name="Arakawa K."/>
        </authorList>
    </citation>
    <scope>NUCLEOTIDE SEQUENCE</scope>
</reference>
<dbReference type="Proteomes" id="UP000887013">
    <property type="component" value="Unassembled WGS sequence"/>
</dbReference>
<keyword evidence="2" id="KW-1185">Reference proteome</keyword>
<organism evidence="1 2">
    <name type="scientific">Nephila pilipes</name>
    <name type="common">Giant wood spider</name>
    <name type="synonym">Nephila maculata</name>
    <dbReference type="NCBI Taxonomy" id="299642"/>
    <lineage>
        <taxon>Eukaryota</taxon>
        <taxon>Metazoa</taxon>
        <taxon>Ecdysozoa</taxon>
        <taxon>Arthropoda</taxon>
        <taxon>Chelicerata</taxon>
        <taxon>Arachnida</taxon>
        <taxon>Araneae</taxon>
        <taxon>Araneomorphae</taxon>
        <taxon>Entelegynae</taxon>
        <taxon>Araneoidea</taxon>
        <taxon>Nephilidae</taxon>
        <taxon>Nephila</taxon>
    </lineage>
</organism>
<evidence type="ECO:0000313" key="2">
    <source>
        <dbReference type="Proteomes" id="UP000887013"/>
    </source>
</evidence>
<name>A0A8X6QUI9_NEPPI</name>
<proteinExistence type="predicted"/>